<proteinExistence type="predicted"/>
<evidence type="ECO:0000313" key="6">
    <source>
        <dbReference type="EMBL" id="CCC91536.1"/>
    </source>
</evidence>
<keyword evidence="1" id="KW-0507">mRNA processing</keyword>
<evidence type="ECO:0000256" key="2">
    <source>
        <dbReference type="ARBA" id="ARBA00022801"/>
    </source>
</evidence>
<dbReference type="SUPFAM" id="SSF55154">
    <property type="entry name" value="CYTH-like phosphatases"/>
    <property type="match status" value="1"/>
</dbReference>
<accession>G0UQ75</accession>
<dbReference type="InterPro" id="IPR004206">
    <property type="entry name" value="mRNA_triPase_Cet1"/>
</dbReference>
<organism evidence="6">
    <name type="scientific">Trypanosoma congolense (strain IL3000)</name>
    <dbReference type="NCBI Taxonomy" id="1068625"/>
    <lineage>
        <taxon>Eukaryota</taxon>
        <taxon>Discoba</taxon>
        <taxon>Euglenozoa</taxon>
        <taxon>Kinetoplastea</taxon>
        <taxon>Metakinetoplastina</taxon>
        <taxon>Trypanosomatida</taxon>
        <taxon>Trypanosomatidae</taxon>
        <taxon>Trypanosoma</taxon>
        <taxon>Nannomonas</taxon>
    </lineage>
</organism>
<dbReference type="InterPro" id="IPR033469">
    <property type="entry name" value="CYTH-like_dom_sf"/>
</dbReference>
<evidence type="ECO:0000259" key="5">
    <source>
        <dbReference type="Pfam" id="PF02940"/>
    </source>
</evidence>
<dbReference type="GO" id="GO:0006397">
    <property type="term" value="P:mRNA processing"/>
    <property type="evidence" value="ECO:0007669"/>
    <property type="project" value="UniProtKB-KW"/>
</dbReference>
<protein>
    <recommendedName>
        <fullName evidence="3">mRNA 5'-phosphatase</fullName>
        <ecNumber evidence="3">3.6.1.74</ecNumber>
    </recommendedName>
</protein>
<dbReference type="Pfam" id="PF02940">
    <property type="entry name" value="mRNA_triPase"/>
    <property type="match status" value="1"/>
</dbReference>
<dbReference type="GO" id="GO:0140818">
    <property type="term" value="F:mRNA 5'-triphosphate monophosphatase activity"/>
    <property type="evidence" value="ECO:0007669"/>
    <property type="project" value="UniProtKB-EC"/>
</dbReference>
<dbReference type="Gene3D" id="3.20.100.10">
    <property type="entry name" value="mRNA triphosphatase Cet1-like"/>
    <property type="match status" value="1"/>
</dbReference>
<comment type="catalytic activity">
    <reaction evidence="4">
        <text>a 5'-end triphospho-ribonucleoside in mRNA + H2O = a 5'-end diphospho-ribonucleoside in mRNA + phosphate + H(+)</text>
        <dbReference type="Rhea" id="RHEA:67004"/>
        <dbReference type="Rhea" id="RHEA-COMP:17164"/>
        <dbReference type="Rhea" id="RHEA-COMP:17165"/>
        <dbReference type="ChEBI" id="CHEBI:15377"/>
        <dbReference type="ChEBI" id="CHEBI:15378"/>
        <dbReference type="ChEBI" id="CHEBI:43474"/>
        <dbReference type="ChEBI" id="CHEBI:167616"/>
        <dbReference type="ChEBI" id="CHEBI:167618"/>
        <dbReference type="EC" id="3.6.1.74"/>
    </reaction>
    <physiologicalReaction direction="left-to-right" evidence="4">
        <dbReference type="Rhea" id="RHEA:67005"/>
    </physiologicalReaction>
</comment>
<feature type="domain" description="mRNA triphosphatase Cet1-like" evidence="5">
    <location>
        <begin position="10"/>
        <end position="207"/>
    </location>
</feature>
<evidence type="ECO:0000256" key="3">
    <source>
        <dbReference type="ARBA" id="ARBA00035028"/>
    </source>
</evidence>
<reference evidence="6" key="1">
    <citation type="journal article" date="2012" name="Proc. Natl. Acad. Sci. U.S.A.">
        <title>Antigenic diversity is generated by distinct evolutionary mechanisms in African trypanosome species.</title>
        <authorList>
            <person name="Jackson A.P."/>
            <person name="Berry A."/>
            <person name="Aslett M."/>
            <person name="Allison H.C."/>
            <person name="Burton P."/>
            <person name="Vavrova-Anderson J."/>
            <person name="Brown R."/>
            <person name="Browne H."/>
            <person name="Corton N."/>
            <person name="Hauser H."/>
            <person name="Gamble J."/>
            <person name="Gilderthorp R."/>
            <person name="Marcello L."/>
            <person name="McQuillan J."/>
            <person name="Otto T.D."/>
            <person name="Quail M.A."/>
            <person name="Sanders M.J."/>
            <person name="van Tonder A."/>
            <person name="Ginger M.L."/>
            <person name="Field M.C."/>
            <person name="Barry J.D."/>
            <person name="Hertz-Fowler C."/>
            <person name="Berriman M."/>
        </authorList>
    </citation>
    <scope>NUCLEOTIDE SEQUENCE</scope>
    <source>
        <strain evidence="6">IL3000</strain>
    </source>
</reference>
<dbReference type="VEuPathDB" id="TriTrypDB:TcIL3000_7_3500"/>
<evidence type="ECO:0000256" key="1">
    <source>
        <dbReference type="ARBA" id="ARBA00022664"/>
    </source>
</evidence>
<keyword evidence="2" id="KW-0378">Hydrolase</keyword>
<dbReference type="InterPro" id="IPR037009">
    <property type="entry name" value="mRNA_triPase_Cet1_sf"/>
</dbReference>
<dbReference type="GO" id="GO:0004651">
    <property type="term" value="F:polynucleotide 5'-phosphatase activity"/>
    <property type="evidence" value="ECO:0007669"/>
    <property type="project" value="InterPro"/>
</dbReference>
<dbReference type="AlphaFoldDB" id="G0UQ75"/>
<dbReference type="EC" id="3.6.1.74" evidence="3"/>
<evidence type="ECO:0000256" key="4">
    <source>
        <dbReference type="ARBA" id="ARBA00047740"/>
    </source>
</evidence>
<gene>
    <name evidence="6" type="ORF">TCIL3000_7_3500</name>
</gene>
<dbReference type="EMBL" id="HE575320">
    <property type="protein sequence ID" value="CCC91536.1"/>
    <property type="molecule type" value="Genomic_DNA"/>
</dbReference>
<name>G0UQ75_TRYCI</name>
<sequence length="284" mass="32273">MLHRLQPYRDPLVQVIADALAKALEAHRKSATSETSIEFECRLGTYSAARHSFTHPFSTHTNTPAVLQEGPTALPFFFFSGVSQPTFYALHDELKKASTGRGVPPRSTVTLSVHTVGALRAEYAMNDQCNEGVLQSVTEKERIFAHNVRCPTWAADFRLSVSREKRVCIDNWTSDKWEHVIPKISRLRQRKSVSVSPLFTIDLSVVRSFTDHSRFVNPLGPRLQVPLVSAPYLSYDVELEVKIDALKREVHRTRLLDSTAWRTAENVLTLLQFMTVKRENSRQK</sequence>